<evidence type="ECO:0000313" key="4">
    <source>
        <dbReference type="EMBL" id="DAF63880.1"/>
    </source>
</evidence>
<keyword evidence="2" id="KW-1162">Viral penetration into host cytoplasm</keyword>
<keyword evidence="1" id="KW-1188">Viral release from host cell</keyword>
<dbReference type="Pfam" id="PF04860">
    <property type="entry name" value="Phage_portal"/>
    <property type="match status" value="1"/>
</dbReference>
<dbReference type="NCBIfam" id="TIGR01537">
    <property type="entry name" value="portal_HK97"/>
    <property type="match status" value="1"/>
</dbReference>
<keyword evidence="2" id="KW-1160">Virus entry into host cell</keyword>
<keyword evidence="2" id="KW-1171">Viral genome ejection through host cell envelope</keyword>
<evidence type="ECO:0000256" key="2">
    <source>
        <dbReference type="ARBA" id="ARBA00023009"/>
    </source>
</evidence>
<dbReference type="InterPro" id="IPR006944">
    <property type="entry name" value="Phage/GTA_portal"/>
</dbReference>
<name>A0A8S5TL77_9CAUD</name>
<dbReference type="InterPro" id="IPR006427">
    <property type="entry name" value="Portal_HK97"/>
</dbReference>
<proteinExistence type="predicted"/>
<keyword evidence="1" id="KW-0118">Viral capsid assembly</keyword>
<evidence type="ECO:0000256" key="1">
    <source>
        <dbReference type="ARBA" id="ARBA00022950"/>
    </source>
</evidence>
<protein>
    <submittedName>
        <fullName evidence="4">Portal protein</fullName>
    </submittedName>
</protein>
<sequence>MIKEFFKNIFQKTSDAVNYTRVKLLNDYMPRIFNWSNRNYDNLIYRACIDRIASQVGKLTPTIKGDLVKTSSCYKNLKYLLTYQPNEYMSRYDFFYKVTSMLLDTNNVFIYKRVENNRISGFYPIPYSDIELVECESVLFAKFSFRNSSFRVYVPFDELIVLRRHYNENEIFGSQQNDSLKPVFEVLKTINTGMINSVESSTKLNGIIKVVGNLRKEDLERTKNEFVESFMKLGGSGVAALDTKADFQPVSLTPQIVDDKNVKLVLDNFSINYSVCENILKGCANENEMNTFYELAIEPLMVQYSLEFTNKIFDKSAISEENEILFTGNKLLFASVGTKTALAEKMMPAGVFSINDVREMYGYNPIDNGDKHILSLNYIDLDKANKYQVGDEDNRENDNTKQDKQ</sequence>
<keyword evidence="3" id="KW-0231">Viral genome packaging</keyword>
<evidence type="ECO:0000256" key="3">
    <source>
        <dbReference type="ARBA" id="ARBA00023219"/>
    </source>
</evidence>
<accession>A0A8S5TL77</accession>
<dbReference type="EMBL" id="BK032845">
    <property type="protein sequence ID" value="DAF63880.1"/>
    <property type="molecule type" value="Genomic_DNA"/>
</dbReference>
<organism evidence="4">
    <name type="scientific">Siphoviridae sp. ctgn638</name>
    <dbReference type="NCBI Taxonomy" id="2827913"/>
    <lineage>
        <taxon>Viruses</taxon>
        <taxon>Duplodnaviria</taxon>
        <taxon>Heunggongvirae</taxon>
        <taxon>Uroviricota</taxon>
        <taxon>Caudoviricetes</taxon>
    </lineage>
</organism>
<reference evidence="4" key="1">
    <citation type="journal article" date="2021" name="Proc. Natl. Acad. Sci. U.S.A.">
        <title>A Catalog of Tens of Thousands of Viruses from Human Metagenomes Reveals Hidden Associations with Chronic Diseases.</title>
        <authorList>
            <person name="Tisza M.J."/>
            <person name="Buck C.B."/>
        </authorList>
    </citation>
    <scope>NUCLEOTIDE SEQUENCE</scope>
    <source>
        <strain evidence="4">Ctgn638</strain>
    </source>
</reference>